<feature type="transmembrane region" description="Helical" evidence="9">
    <location>
        <begin position="216"/>
        <end position="238"/>
    </location>
</feature>
<evidence type="ECO:0000313" key="11">
    <source>
        <dbReference type="Proteomes" id="UP000305654"/>
    </source>
</evidence>
<keyword evidence="6 9" id="KW-1133">Transmembrane helix</keyword>
<feature type="transmembrane region" description="Helical" evidence="9">
    <location>
        <begin position="12"/>
        <end position="32"/>
    </location>
</feature>
<keyword evidence="4" id="KW-1003">Cell membrane</keyword>
<evidence type="ECO:0000256" key="6">
    <source>
        <dbReference type="ARBA" id="ARBA00022989"/>
    </source>
</evidence>
<keyword evidence="5 9" id="KW-0812">Transmembrane</keyword>
<feature type="transmembrane region" description="Helical" evidence="9">
    <location>
        <begin position="279"/>
        <end position="300"/>
    </location>
</feature>
<dbReference type="Pfam" id="PF01594">
    <property type="entry name" value="AI-2E_transport"/>
    <property type="match status" value="1"/>
</dbReference>
<comment type="similarity">
    <text evidence="2">Belongs to the autoinducer-2 exporter (AI-2E) (TC 2.A.86) family.</text>
</comment>
<comment type="subcellular location">
    <subcellularLocation>
        <location evidence="1">Cell membrane</location>
        <topology evidence="1">Multi-pass membrane protein</topology>
    </subcellularLocation>
</comment>
<dbReference type="AlphaFoldDB" id="A0A5R9J2R9"/>
<feature type="transmembrane region" description="Helical" evidence="9">
    <location>
        <begin position="320"/>
        <end position="345"/>
    </location>
</feature>
<keyword evidence="11" id="KW-1185">Reference proteome</keyword>
<evidence type="ECO:0000256" key="4">
    <source>
        <dbReference type="ARBA" id="ARBA00022475"/>
    </source>
</evidence>
<organism evidence="10 11">
    <name type="scientific">Lichenicoccus roseus</name>
    <dbReference type="NCBI Taxonomy" id="2683649"/>
    <lineage>
        <taxon>Bacteria</taxon>
        <taxon>Pseudomonadati</taxon>
        <taxon>Pseudomonadota</taxon>
        <taxon>Alphaproteobacteria</taxon>
        <taxon>Acetobacterales</taxon>
        <taxon>Acetobacteraceae</taxon>
        <taxon>Lichenicoccus</taxon>
    </lineage>
</organism>
<evidence type="ECO:0000256" key="5">
    <source>
        <dbReference type="ARBA" id="ARBA00022692"/>
    </source>
</evidence>
<sequence>MVVAILYFGKEVLVPVTLALLLAFVLAPLVTLLRQLQFGKVPSVLVGVILTLGLILVIGGVIGSQIAELTGNIPQYAATLEAKVTSVRNYTIGRLSHLADSVSIHNPHPTGKPPPPPANASSGSLPSILPPLGVSPGPTSNGVSAATTNSPLSIAEKYLGPVLSPLATLGIVFVVAVFALLQREDLRDRLIRLVGSDDLHRTTVAIDDGARRLSRYFITQLCINTLFGVVVGIGLLLIGVPNPVLWGILSALLRFVPYVGSLLSAVLPMGLAAAIEPGWSMVLWTLGLYVVVEGITGQVIEPMVYGHATGLSPFSVVVAAIFWSWVWGPIGLILSTPLTLCLVVIGRHVERLAFLDVLLGDRPALTPVESFYQRILAGDADEAEDHAETLLKQRSLSTYYDEVALKGLQLAANDAQRGVLEHAQLERIKSTVKVLVNSLRARDDEQSSPAKGDRGAIAPLAAENDLPVNCGPATVNPTEEGLPVAWSAEGAVLCIAGSGPLDEAAASMLVQLLGKHGIPSRLVGYQDVSRENVERLDVQGVAMACVSYLNISGSPANLRYLMRRLRQKLPQGAPILVGLWPTQDSILTDKQVQASIGADYFTSSLSEAVTCCVRAAGQSSKEELRQKA</sequence>
<comment type="caution">
    <text evidence="10">The sequence shown here is derived from an EMBL/GenBank/DDBJ whole genome shotgun (WGS) entry which is preliminary data.</text>
</comment>
<gene>
    <name evidence="10" type="ORF">FE263_20655</name>
</gene>
<feature type="region of interest" description="Disordered" evidence="8">
    <location>
        <begin position="103"/>
        <end position="123"/>
    </location>
</feature>
<dbReference type="GO" id="GO:0005886">
    <property type="term" value="C:plasma membrane"/>
    <property type="evidence" value="ECO:0007669"/>
    <property type="project" value="UniProtKB-SubCell"/>
</dbReference>
<feature type="transmembrane region" description="Helical" evidence="9">
    <location>
        <begin position="44"/>
        <end position="67"/>
    </location>
</feature>
<evidence type="ECO:0000313" key="10">
    <source>
        <dbReference type="EMBL" id="TLU70787.1"/>
    </source>
</evidence>
<feature type="transmembrane region" description="Helical" evidence="9">
    <location>
        <begin position="158"/>
        <end position="181"/>
    </location>
</feature>
<feature type="transmembrane region" description="Helical" evidence="9">
    <location>
        <begin position="244"/>
        <end position="267"/>
    </location>
</feature>
<keyword evidence="7 9" id="KW-0472">Membrane</keyword>
<dbReference type="PANTHER" id="PTHR21716">
    <property type="entry name" value="TRANSMEMBRANE PROTEIN"/>
    <property type="match status" value="1"/>
</dbReference>
<keyword evidence="3" id="KW-0813">Transport</keyword>
<name>A0A5R9J2R9_9PROT</name>
<evidence type="ECO:0000256" key="7">
    <source>
        <dbReference type="ARBA" id="ARBA00023136"/>
    </source>
</evidence>
<dbReference type="OrthoDB" id="9799225at2"/>
<evidence type="ECO:0000256" key="3">
    <source>
        <dbReference type="ARBA" id="ARBA00022448"/>
    </source>
</evidence>
<evidence type="ECO:0000256" key="9">
    <source>
        <dbReference type="SAM" id="Phobius"/>
    </source>
</evidence>
<evidence type="ECO:0000256" key="8">
    <source>
        <dbReference type="SAM" id="MobiDB-lite"/>
    </source>
</evidence>
<protein>
    <submittedName>
        <fullName evidence="10">AI-2E family transporter</fullName>
    </submittedName>
</protein>
<proteinExistence type="inferred from homology"/>
<evidence type="ECO:0000256" key="2">
    <source>
        <dbReference type="ARBA" id="ARBA00009773"/>
    </source>
</evidence>
<accession>A0A5R9J2R9</accession>
<dbReference type="InterPro" id="IPR002549">
    <property type="entry name" value="AI-2E-like"/>
</dbReference>
<evidence type="ECO:0000256" key="1">
    <source>
        <dbReference type="ARBA" id="ARBA00004651"/>
    </source>
</evidence>
<dbReference type="PANTHER" id="PTHR21716:SF53">
    <property type="entry name" value="PERMEASE PERM-RELATED"/>
    <property type="match status" value="1"/>
</dbReference>
<reference evidence="10 11" key="1">
    <citation type="submission" date="2019-05" db="EMBL/GenBank/DDBJ databases">
        <authorList>
            <person name="Pankratov T."/>
            <person name="Grouzdev D."/>
        </authorList>
    </citation>
    <scope>NUCLEOTIDE SEQUENCE [LARGE SCALE GENOMIC DNA]</scope>
    <source>
        <strain evidence="10 11">KEBCLARHB70R</strain>
    </source>
</reference>
<dbReference type="Proteomes" id="UP000305654">
    <property type="component" value="Unassembled WGS sequence"/>
</dbReference>
<dbReference type="EMBL" id="VCDI01000011">
    <property type="protein sequence ID" value="TLU70787.1"/>
    <property type="molecule type" value="Genomic_DNA"/>
</dbReference>